<accession>E3CZQ5</accession>
<dbReference type="EMBL" id="CM001022">
    <property type="protein sequence ID" value="EFQ24687.1"/>
    <property type="molecule type" value="Genomic_DNA"/>
</dbReference>
<protein>
    <submittedName>
        <fullName evidence="1">Amidinotransferase</fullName>
    </submittedName>
</protein>
<keyword evidence="1" id="KW-0808">Transferase</keyword>
<dbReference type="Pfam" id="PF02274">
    <property type="entry name" value="ADI"/>
    <property type="match status" value="1"/>
</dbReference>
<dbReference type="Proteomes" id="UP000005096">
    <property type="component" value="Chromosome"/>
</dbReference>
<dbReference type="PaxDb" id="584708-Apau_2280"/>
<dbReference type="PANTHER" id="PTHR47271">
    <property type="entry name" value="ARGININE DEIMINASE"/>
    <property type="match status" value="1"/>
</dbReference>
<evidence type="ECO:0000313" key="1">
    <source>
        <dbReference type="EMBL" id="EFQ24687.1"/>
    </source>
</evidence>
<dbReference type="RefSeq" id="WP_006301928.1">
    <property type="nucleotide sequence ID" value="NZ_CM001022.1"/>
</dbReference>
<dbReference type="HOGENOM" id="CLU_057463_1_0_0"/>
<dbReference type="eggNOG" id="COG1834">
    <property type="taxonomic scope" value="Bacteria"/>
</dbReference>
<dbReference type="GO" id="GO:0016740">
    <property type="term" value="F:transferase activity"/>
    <property type="evidence" value="ECO:0007669"/>
    <property type="project" value="UniProtKB-KW"/>
</dbReference>
<dbReference type="SUPFAM" id="SSF55909">
    <property type="entry name" value="Pentein"/>
    <property type="match status" value="1"/>
</dbReference>
<keyword evidence="2" id="KW-1185">Reference proteome</keyword>
<dbReference type="AlphaFoldDB" id="E3CZQ5"/>
<dbReference type="GO" id="GO:0019546">
    <property type="term" value="P:L-arginine deiminase pathway"/>
    <property type="evidence" value="ECO:0007669"/>
    <property type="project" value="TreeGrafter"/>
</dbReference>
<name>E3CZQ5_9BACT</name>
<sequence>MSQLKNSSQYYHRVLQRIPPQALPAFQDEDMQRRVWGRRWGVFNDVGTLRTILLHRPGEEIRVMTPDKYDPEIEALIDDDEQWYFRSDQGPDLEKMQQEHDAFARLLGDNGVELVYMDGGPRDPNAMFVRDCGMVVDGGVIVSRMGPVGKEHGTGRRGEERYITAKLAGMGMPILRTIAGDGLMEGGSFCLLDEKHAALGMSFRGNDSGADQVEDVLRTLGMELIRVPLPGFAMHLDGGILMVDHRKALVNVERLPYWFLRTLKELDIEPIYGDYRDISFAINVLALRPGVIVMDRRGVWTREILERHGVKTLPVDWEECTKHGGGVHCSSLPLVRDRD</sequence>
<dbReference type="GO" id="GO:0016990">
    <property type="term" value="F:arginine deiminase activity"/>
    <property type="evidence" value="ECO:0007669"/>
    <property type="project" value="TreeGrafter"/>
</dbReference>
<dbReference type="PANTHER" id="PTHR47271:SF2">
    <property type="entry name" value="ARGININE DEIMINASE"/>
    <property type="match status" value="1"/>
</dbReference>
<proteinExistence type="predicted"/>
<dbReference type="Gene3D" id="3.75.10.10">
    <property type="entry name" value="L-arginine/glycine Amidinotransferase, Chain A"/>
    <property type="match status" value="1"/>
</dbReference>
<reference evidence="1 2" key="1">
    <citation type="journal article" date="2010" name="Stand. Genomic Sci.">
        <title>Non-contiguous finished genome sequence of Aminomonas paucivorans type strain (GLU-3).</title>
        <authorList>
            <person name="Pitluck S."/>
            <person name="Yasawong M."/>
            <person name="Held B."/>
            <person name="Lapidus A."/>
            <person name="Nolan M."/>
            <person name="Copeland A."/>
            <person name="Lucas S."/>
            <person name="Del Rio T.G."/>
            <person name="Tice H."/>
            <person name="Cheng J.F."/>
            <person name="Chertkov O."/>
            <person name="Goodwin L."/>
            <person name="Tapia R."/>
            <person name="Han C."/>
            <person name="Liolios K."/>
            <person name="Ivanova N."/>
            <person name="Mavromatis K."/>
            <person name="Ovchinnikova G."/>
            <person name="Pati A."/>
            <person name="Chen A."/>
            <person name="Palaniappan K."/>
            <person name="Land M."/>
            <person name="Hauser L."/>
            <person name="Chang Y.J."/>
            <person name="Jeffries C.D."/>
            <person name="Pukall R."/>
            <person name="Spring S."/>
            <person name="Rohde M."/>
            <person name="Sikorski J."/>
            <person name="Goker M."/>
            <person name="Woyke T."/>
            <person name="Bristow J."/>
            <person name="Eisen J.A."/>
            <person name="Markowitz V."/>
            <person name="Hugenholtz P."/>
            <person name="Kyrpides N.C."/>
            <person name="Klenk H.P."/>
        </authorList>
    </citation>
    <scope>NUCLEOTIDE SEQUENCE [LARGE SCALE GENOMIC DNA]</scope>
    <source>
        <strain evidence="1 2">DSM 12260</strain>
    </source>
</reference>
<gene>
    <name evidence="1" type="ORF">Apau_2280</name>
</gene>
<dbReference type="STRING" id="584708.Apau_2280"/>
<organism evidence="1 2">
    <name type="scientific">Aminomonas paucivorans DSM 12260</name>
    <dbReference type="NCBI Taxonomy" id="584708"/>
    <lineage>
        <taxon>Bacteria</taxon>
        <taxon>Thermotogati</taxon>
        <taxon>Synergistota</taxon>
        <taxon>Synergistia</taxon>
        <taxon>Synergistales</taxon>
        <taxon>Synergistaceae</taxon>
        <taxon>Aminomonas</taxon>
    </lineage>
</organism>
<dbReference type="Pfam" id="PF19420">
    <property type="entry name" value="DDAH_eukar"/>
    <property type="match status" value="1"/>
</dbReference>
<evidence type="ECO:0000313" key="2">
    <source>
        <dbReference type="Proteomes" id="UP000005096"/>
    </source>
</evidence>